<evidence type="ECO:0000313" key="1">
    <source>
        <dbReference type="EMBL" id="ABD75270.1"/>
    </source>
</evidence>
<dbReference type="AlphaFoldDB" id="D1CTW6"/>
<sequence length="101" mass="11529">MKRRFLVSVSGLSEDETTRLREFLGKKAAWWNWIPNFWLLITGNQEITCEAIRDKVIGLNGEAKCLVMEIGPDIDWATLGGANKDGKRMTDWLNDTWAAED</sequence>
<reference evidence="1" key="1">
    <citation type="submission" date="2006-02" db="EMBL/GenBank/DDBJ databases">
        <title>Sampling the accessory genome of the Sinorhizobium genus by suppressive subtractive hybridization.</title>
        <authorList>
            <person name="Moulin L."/>
            <person name="Ghazoui Z."/>
            <person name="Young P."/>
        </authorList>
    </citation>
    <scope>NUCLEOTIDE SEQUENCE</scope>
    <source>
        <strain evidence="1">LMG17930</strain>
    </source>
</reference>
<protein>
    <submittedName>
        <fullName evidence="1">Uncharacterized protein</fullName>
    </submittedName>
</protein>
<proteinExistence type="predicted"/>
<organism evidence="1">
    <name type="scientific">Sinorhizobium xinjiangense</name>
    <dbReference type="NCBI Taxonomy" id="28106"/>
    <lineage>
        <taxon>Bacteria</taxon>
        <taxon>Pseudomonadati</taxon>
        <taxon>Pseudomonadota</taxon>
        <taxon>Alphaproteobacteria</taxon>
        <taxon>Hyphomicrobiales</taxon>
        <taxon>Rhizobiaceae</taxon>
        <taxon>Sinorhizobium/Ensifer group</taxon>
        <taxon>Sinorhizobium</taxon>
    </lineage>
</organism>
<accession>D1CTW6</accession>
<name>D1CTW6_9HYPH</name>
<dbReference type="EMBL" id="DQ403705">
    <property type="protein sequence ID" value="ABD75270.1"/>
    <property type="molecule type" value="Genomic_DNA"/>
</dbReference>